<dbReference type="PROSITE" id="PS50082">
    <property type="entry name" value="WD_REPEATS_2"/>
    <property type="match status" value="1"/>
</dbReference>
<dbReference type="AlphaFoldDB" id="A0A8A3S031"/>
<keyword evidence="3" id="KW-0812">Transmembrane</keyword>
<protein>
    <recommendedName>
        <fullName evidence="4">Pyrrolo-quinoline quinone repeat domain-containing protein</fullName>
    </recommendedName>
</protein>
<dbReference type="EMBL" id="CP036172">
    <property type="protein sequence ID" value="QSZ66097.1"/>
    <property type="molecule type" value="Genomic_DNA"/>
</dbReference>
<evidence type="ECO:0000259" key="4">
    <source>
        <dbReference type="Pfam" id="PF13360"/>
    </source>
</evidence>
<dbReference type="PANTHER" id="PTHR22847:SF637">
    <property type="entry name" value="WD REPEAT DOMAIN 5B"/>
    <property type="match status" value="1"/>
</dbReference>
<dbReference type="SMART" id="SM00564">
    <property type="entry name" value="PQQ"/>
    <property type="match status" value="3"/>
</dbReference>
<reference evidence="5" key="1">
    <citation type="journal article" date="2001" name="Int. J. Syst. Evol. Microbiol.">
        <title>Methanofollis aquaemaris sp. nov., a methanogen isolated from an aquaculture fish pond.</title>
        <authorList>
            <person name="Lai M.C."/>
            <person name="Chen S.C."/>
        </authorList>
    </citation>
    <scope>NUCLEOTIDE SEQUENCE</scope>
    <source>
        <strain evidence="5">N2F9704</strain>
    </source>
</reference>
<evidence type="ECO:0000256" key="3">
    <source>
        <dbReference type="SAM" id="Phobius"/>
    </source>
</evidence>
<feature type="domain" description="Pyrrolo-quinoline quinone repeat" evidence="4">
    <location>
        <begin position="24"/>
        <end position="162"/>
    </location>
</feature>
<keyword evidence="1" id="KW-0853">WD repeat</keyword>
<dbReference type="InterPro" id="IPR015943">
    <property type="entry name" value="WD40/YVTN_repeat-like_dom_sf"/>
</dbReference>
<dbReference type="InterPro" id="IPR001680">
    <property type="entry name" value="WD40_rpt"/>
</dbReference>
<dbReference type="InterPro" id="IPR018391">
    <property type="entry name" value="PQQ_b-propeller_rpt"/>
</dbReference>
<gene>
    <name evidence="5" type="ORF">RJ40_00550</name>
</gene>
<dbReference type="SMART" id="SM00320">
    <property type="entry name" value="WD40"/>
    <property type="match status" value="5"/>
</dbReference>
<evidence type="ECO:0000313" key="6">
    <source>
        <dbReference type="Proteomes" id="UP001042704"/>
    </source>
</evidence>
<dbReference type="Pfam" id="PF13360">
    <property type="entry name" value="PQQ_2"/>
    <property type="match status" value="2"/>
</dbReference>
<name>A0A8A3S031_9EURY</name>
<dbReference type="KEGG" id="maqe:RJ40_00550"/>
<proteinExistence type="predicted"/>
<keyword evidence="3" id="KW-0472">Membrane</keyword>
<dbReference type="Gene3D" id="2.130.10.10">
    <property type="entry name" value="YVTN repeat-like/Quinoprotein amine dehydrogenase"/>
    <property type="match status" value="2"/>
</dbReference>
<feature type="transmembrane region" description="Helical" evidence="3">
    <location>
        <begin position="353"/>
        <end position="373"/>
    </location>
</feature>
<evidence type="ECO:0000313" key="5">
    <source>
        <dbReference type="EMBL" id="QSZ66097.1"/>
    </source>
</evidence>
<feature type="domain" description="Pyrrolo-quinoline quinone repeat" evidence="4">
    <location>
        <begin position="176"/>
        <end position="312"/>
    </location>
</feature>
<dbReference type="InterPro" id="IPR002372">
    <property type="entry name" value="PQQ_rpt_dom"/>
</dbReference>
<evidence type="ECO:0000256" key="2">
    <source>
        <dbReference type="ARBA" id="ARBA00022737"/>
    </source>
</evidence>
<reference evidence="5" key="2">
    <citation type="submission" date="2019-02" db="EMBL/GenBank/DDBJ databases">
        <authorList>
            <person name="Chen S.-C."/>
            <person name="Chien H.-H."/>
            <person name="Lai M.-C."/>
        </authorList>
    </citation>
    <scope>NUCLEOTIDE SEQUENCE</scope>
    <source>
        <strain evidence="5">N2F9704</strain>
    </source>
</reference>
<dbReference type="GeneID" id="76422798"/>
<organism evidence="5 6">
    <name type="scientific">Methanofollis aquaemaris</name>
    <dbReference type="NCBI Taxonomy" id="126734"/>
    <lineage>
        <taxon>Archaea</taxon>
        <taxon>Methanobacteriati</taxon>
        <taxon>Methanobacteriota</taxon>
        <taxon>Stenosarchaea group</taxon>
        <taxon>Methanomicrobia</taxon>
        <taxon>Methanomicrobiales</taxon>
        <taxon>Methanomicrobiaceae</taxon>
        <taxon>Methanofollis</taxon>
    </lineage>
</organism>
<dbReference type="RefSeq" id="WP_265581396.1">
    <property type="nucleotide sequence ID" value="NZ_CP036172.1"/>
</dbReference>
<accession>A0A8A3S031</accession>
<dbReference type="InterPro" id="IPR011047">
    <property type="entry name" value="Quinoprotein_ADH-like_sf"/>
</dbReference>
<dbReference type="SUPFAM" id="SSF50998">
    <property type="entry name" value="Quinoprotein alcohol dehydrogenase-like"/>
    <property type="match status" value="1"/>
</dbReference>
<sequence>MIERVLFVLLLLSICGGAAAQEVRGERAWEEVFGSEVLTASISPDGSYAAFGTRDKGAIYFFDRNGTLLWDHPTGCPVFGSAISENGEYVVQASEKVRVFTREGDLDWQWDPGFFAYSVAISPDGTYIVVGSDNKKVYLLERGKGEIWQNETVDDVLSVSISGDGEYIAAGAGNNVYLFTRNGTLLREQPTAKGIAAVALSPDGRLLASGSQDYRVHLYDRASGDLRWEYAAQNRVHSVSVAADGTVAAGSQDRRVYLFSENGTVLWEETMQATVSGVALAGDSTMLALSTGSGDHCGFLYTLGAPSVEEPIPTAFIETISTTVKPEKTTTEEPGREQVPAAELEEIKEGIPLPALVAGGGVLVGVGAALILLGRRRE</sequence>
<keyword evidence="3" id="KW-1133">Transmembrane helix</keyword>
<evidence type="ECO:0000256" key="1">
    <source>
        <dbReference type="ARBA" id="ARBA00022574"/>
    </source>
</evidence>
<keyword evidence="2" id="KW-0677">Repeat</keyword>
<dbReference type="PANTHER" id="PTHR22847">
    <property type="entry name" value="WD40 REPEAT PROTEIN"/>
    <property type="match status" value="1"/>
</dbReference>
<dbReference type="Proteomes" id="UP001042704">
    <property type="component" value="Chromosome"/>
</dbReference>
<keyword evidence="6" id="KW-1185">Reference proteome</keyword>